<gene>
    <name evidence="3" type="ORF">QEH59_12610</name>
</gene>
<evidence type="ECO:0000313" key="4">
    <source>
        <dbReference type="Proteomes" id="UP001243717"/>
    </source>
</evidence>
<keyword evidence="4" id="KW-1185">Reference proteome</keyword>
<protein>
    <submittedName>
        <fullName evidence="3">TolC family protein</fullName>
    </submittedName>
</protein>
<dbReference type="InterPro" id="IPR003423">
    <property type="entry name" value="OMP_efflux"/>
</dbReference>
<dbReference type="InterPro" id="IPR010131">
    <property type="entry name" value="MdtP/NodT-like"/>
</dbReference>
<feature type="coiled-coil region" evidence="2">
    <location>
        <begin position="359"/>
        <end position="386"/>
    </location>
</feature>
<proteinExistence type="inferred from homology"/>
<keyword evidence="2" id="KW-0175">Coiled coil</keyword>
<dbReference type="Gene3D" id="1.20.1600.10">
    <property type="entry name" value="Outer membrane efflux proteins (OEP)"/>
    <property type="match status" value="1"/>
</dbReference>
<sequence>MHLFSKRKQSMPTRACIFYKPFTTAFAVCAFATGTISAELADAIDRPHTGEPQGELTIREAYTYALVNSPRLAGYEIDIRISESETLQSGLLPNPELEVEAEEFGGSGETSGFDNAESTVLLSQLLELGGKRNHRVKTAKLGEDVSRFAYEQARIHLLTEVSKAFISVLAAQEQLELLQQNVKLASQALAGAETRVESGEASPLEQLKAQSVLASEEISARQAERKLDAARRQLAELYGSDDPKFSRASGKLRQSIPLPTQESLKQAFERHPEMLRWAALLEQYRQVVALEESKSIPDLTLGVGLKHFNGNDNLSGVVQFSVPIPLFDRNQGNIRKAREELGKAYQDSRASRINVLVALTSTYRKLEFLRSEVENIEQNLLSSSQSVQEKTYRAYEEGKASYLEVIDAQRMFAEARIRHNETLVEYNKAFFELEALAGRPLSEITSSENNEHENL</sequence>
<comment type="caution">
    <text evidence="3">The sequence shown here is derived from an EMBL/GenBank/DDBJ whole genome shotgun (WGS) entry which is preliminary data.</text>
</comment>
<dbReference type="EMBL" id="JARXIC010000021">
    <property type="protein sequence ID" value="MDQ8195273.1"/>
    <property type="molecule type" value="Genomic_DNA"/>
</dbReference>
<dbReference type="PANTHER" id="PTHR30203:SF24">
    <property type="entry name" value="BLR4935 PROTEIN"/>
    <property type="match status" value="1"/>
</dbReference>
<dbReference type="SUPFAM" id="SSF56954">
    <property type="entry name" value="Outer membrane efflux proteins (OEP)"/>
    <property type="match status" value="1"/>
</dbReference>
<accession>A0ABU1AM34</accession>
<evidence type="ECO:0000256" key="2">
    <source>
        <dbReference type="SAM" id="Coils"/>
    </source>
</evidence>
<dbReference type="Pfam" id="PF02321">
    <property type="entry name" value="OEP"/>
    <property type="match status" value="2"/>
</dbReference>
<reference evidence="3 4" key="1">
    <citation type="submission" date="2023-04" db="EMBL/GenBank/DDBJ databases">
        <title>A novel bacteria isolated from coastal sediment.</title>
        <authorList>
            <person name="Liu X.-J."/>
            <person name="Du Z.-J."/>
        </authorList>
    </citation>
    <scope>NUCLEOTIDE SEQUENCE [LARGE SCALE GENOMIC DNA]</scope>
    <source>
        <strain evidence="3 4">SDUM461004</strain>
    </source>
</reference>
<organism evidence="3 4">
    <name type="scientific">Thalassobacterium sedimentorum</name>
    <dbReference type="NCBI Taxonomy" id="3041258"/>
    <lineage>
        <taxon>Bacteria</taxon>
        <taxon>Pseudomonadati</taxon>
        <taxon>Verrucomicrobiota</taxon>
        <taxon>Opitutia</taxon>
        <taxon>Puniceicoccales</taxon>
        <taxon>Coraliomargaritaceae</taxon>
        <taxon>Thalassobacterium</taxon>
    </lineage>
</organism>
<dbReference type="Proteomes" id="UP001243717">
    <property type="component" value="Unassembled WGS sequence"/>
</dbReference>
<comment type="similarity">
    <text evidence="1">Belongs to the outer membrane factor (OMF) (TC 1.B.17) family.</text>
</comment>
<evidence type="ECO:0000313" key="3">
    <source>
        <dbReference type="EMBL" id="MDQ8195273.1"/>
    </source>
</evidence>
<feature type="coiled-coil region" evidence="2">
    <location>
        <begin position="168"/>
        <end position="240"/>
    </location>
</feature>
<evidence type="ECO:0000256" key="1">
    <source>
        <dbReference type="ARBA" id="ARBA00007613"/>
    </source>
</evidence>
<dbReference type="PANTHER" id="PTHR30203">
    <property type="entry name" value="OUTER MEMBRANE CATION EFFLUX PROTEIN"/>
    <property type="match status" value="1"/>
</dbReference>
<name>A0ABU1AM34_9BACT</name>